<organism evidence="1">
    <name type="scientific">Aegilops tauschii</name>
    <name type="common">Tausch's goatgrass</name>
    <name type="synonym">Aegilops squarrosa</name>
    <dbReference type="NCBI Taxonomy" id="37682"/>
    <lineage>
        <taxon>Eukaryota</taxon>
        <taxon>Viridiplantae</taxon>
        <taxon>Streptophyta</taxon>
        <taxon>Embryophyta</taxon>
        <taxon>Tracheophyta</taxon>
        <taxon>Spermatophyta</taxon>
        <taxon>Magnoliopsida</taxon>
        <taxon>Liliopsida</taxon>
        <taxon>Poales</taxon>
        <taxon>Poaceae</taxon>
        <taxon>BOP clade</taxon>
        <taxon>Pooideae</taxon>
        <taxon>Triticodae</taxon>
        <taxon>Triticeae</taxon>
        <taxon>Triticinae</taxon>
        <taxon>Aegilops</taxon>
    </lineage>
</organism>
<dbReference type="PANTHER" id="PTHR35545">
    <property type="entry name" value="F-BOX DOMAIN-CONTAINING PROTEIN"/>
    <property type="match status" value="1"/>
</dbReference>
<evidence type="ECO:0008006" key="2">
    <source>
        <dbReference type="Google" id="ProtNLM"/>
    </source>
</evidence>
<dbReference type="AlphaFoldDB" id="N1R0C6"/>
<evidence type="ECO:0000313" key="1">
    <source>
        <dbReference type="EnsemblPlants" id="EMT17199"/>
    </source>
</evidence>
<name>N1R0C6_AEGTA</name>
<accession>N1R0C6</accession>
<dbReference type="SUPFAM" id="SSF52047">
    <property type="entry name" value="RNI-like"/>
    <property type="match status" value="1"/>
</dbReference>
<dbReference type="EnsemblPlants" id="EMT17199">
    <property type="protein sequence ID" value="EMT17199"/>
    <property type="gene ID" value="F775_18953"/>
</dbReference>
<protein>
    <recommendedName>
        <fullName evidence="2">FBD domain-containing protein</fullName>
    </recommendedName>
</protein>
<proteinExistence type="predicted"/>
<sequence length="269" mass="30171">MPAYAGVVSMCPQLQSVHLRRCRAKTNSTIPRPRVMEVDAPASGLRELVVDSCSFSVIRLLSLPALERMECSGSFLILAFGNVPRLAHVNLDVGFFIVEGEPWDRWANQCLAGVTPFLGLRRLLVADVPFNWDLSWPCLLLLLQAAPSLEVLHVSITGCEDSRGRQARNAYNAWVPTNFRHTQMEELVIVGFELTMRQACLVRFAMRVCTALQRVVLVTGGRVDIRGLCRGWDVVASPESVWSDEEKVATEEEIRTPRYFKLQGRLVFA</sequence>
<dbReference type="PANTHER" id="PTHR35545:SF37">
    <property type="entry name" value="F-BOX DOMAIN-CONTAINING PROTEIN"/>
    <property type="match status" value="1"/>
</dbReference>
<reference evidence="1" key="1">
    <citation type="submission" date="2015-06" db="UniProtKB">
        <authorList>
            <consortium name="EnsemblPlants"/>
        </authorList>
    </citation>
    <scope>IDENTIFICATION</scope>
</reference>